<dbReference type="EMBL" id="FNQS01000002">
    <property type="protein sequence ID" value="SEA02846.1"/>
    <property type="molecule type" value="Genomic_DNA"/>
</dbReference>
<dbReference type="Gene3D" id="3.30.1460.10">
    <property type="match status" value="1"/>
</dbReference>
<evidence type="ECO:0000313" key="1">
    <source>
        <dbReference type="EMBL" id="SEA02846.1"/>
    </source>
</evidence>
<dbReference type="RefSeq" id="WP_026742485.1">
    <property type="nucleotide sequence ID" value="NZ_FNQS01000002.1"/>
</dbReference>
<protein>
    <submittedName>
        <fullName evidence="1">Tir chaperone protein (CesT) family protein</fullName>
    </submittedName>
</protein>
<dbReference type="Proteomes" id="UP000187280">
    <property type="component" value="Unassembled WGS sequence"/>
</dbReference>
<dbReference type="CDD" id="cd17024">
    <property type="entry name" value="T3SC_IA_DspF-like"/>
    <property type="match status" value="1"/>
</dbReference>
<gene>
    <name evidence="1" type="ORF">SAMN02982996_00770</name>
</gene>
<dbReference type="Pfam" id="PF05932">
    <property type="entry name" value="CesT"/>
    <property type="match status" value="1"/>
</dbReference>
<sequence>MHSQQQHVSRLLQAFGRATQTPLRLDNGICVLNDENGEEAAVIDVPAHSEQLLLHCRIVALDGLERLDEAAIYRLMLQLNFEMAAMRGCWLALDEFNQLRLCFQHSLDRLDENRFNAMLSGFIQQVTETRDFIISLLGQMQAA</sequence>
<name>A0A1H3XTZ4_9GAMM</name>
<dbReference type="InterPro" id="IPR010261">
    <property type="entry name" value="Tir_chaperone"/>
</dbReference>
<dbReference type="GeneID" id="97763691"/>
<dbReference type="eggNOG" id="ENOG5032XHT">
    <property type="taxonomic scope" value="Bacteria"/>
</dbReference>
<reference evidence="1 2" key="1">
    <citation type="submission" date="2016-10" db="EMBL/GenBank/DDBJ databases">
        <authorList>
            <person name="de Groot N.N."/>
        </authorList>
    </citation>
    <scope>NUCLEOTIDE SEQUENCE [LARGE SCALE GENOMIC DNA]</scope>
    <source>
        <strain evidence="1 2">ATCC 29281</strain>
    </source>
</reference>
<keyword evidence="2" id="KW-1185">Reference proteome</keyword>
<dbReference type="AlphaFoldDB" id="A0A1H3XTZ4"/>
<organism evidence="1 2">
    <name type="scientific">Lonsdalea quercina</name>
    <dbReference type="NCBI Taxonomy" id="71657"/>
    <lineage>
        <taxon>Bacteria</taxon>
        <taxon>Pseudomonadati</taxon>
        <taxon>Pseudomonadota</taxon>
        <taxon>Gammaproteobacteria</taxon>
        <taxon>Enterobacterales</taxon>
        <taxon>Pectobacteriaceae</taxon>
        <taxon>Lonsdalea</taxon>
    </lineage>
</organism>
<dbReference type="SUPFAM" id="SSF69635">
    <property type="entry name" value="Type III secretory system chaperone-like"/>
    <property type="match status" value="1"/>
</dbReference>
<dbReference type="STRING" id="71657.SAMN02982996_00770"/>
<dbReference type="GO" id="GO:0030254">
    <property type="term" value="P:protein secretion by the type III secretion system"/>
    <property type="evidence" value="ECO:0007669"/>
    <property type="project" value="InterPro"/>
</dbReference>
<accession>A0A1H3XTZ4</accession>
<evidence type="ECO:0000313" key="2">
    <source>
        <dbReference type="Proteomes" id="UP000187280"/>
    </source>
</evidence>
<proteinExistence type="predicted"/>